<reference evidence="1" key="1">
    <citation type="journal article" date="2014" name="Front. Microbiol.">
        <title>High frequency of phylogenetically diverse reductive dehalogenase-homologous genes in deep subseafloor sedimentary metagenomes.</title>
        <authorList>
            <person name="Kawai M."/>
            <person name="Futagami T."/>
            <person name="Toyoda A."/>
            <person name="Takaki Y."/>
            <person name="Nishi S."/>
            <person name="Hori S."/>
            <person name="Arai W."/>
            <person name="Tsubouchi T."/>
            <person name="Morono Y."/>
            <person name="Uchiyama I."/>
            <person name="Ito T."/>
            <person name="Fujiyama A."/>
            <person name="Inagaki F."/>
            <person name="Takami H."/>
        </authorList>
    </citation>
    <scope>NUCLEOTIDE SEQUENCE</scope>
    <source>
        <strain evidence="1">Expedition CK06-06</strain>
    </source>
</reference>
<dbReference type="EMBL" id="BARU01012472">
    <property type="protein sequence ID" value="GAH41570.1"/>
    <property type="molecule type" value="Genomic_DNA"/>
</dbReference>
<evidence type="ECO:0000313" key="1">
    <source>
        <dbReference type="EMBL" id="GAH41570.1"/>
    </source>
</evidence>
<comment type="caution">
    <text evidence="1">The sequence shown here is derived from an EMBL/GenBank/DDBJ whole genome shotgun (WGS) entry which is preliminary data.</text>
</comment>
<sequence length="98" mass="11385">MLNAVNEIENIGDVISKNLMTYAKKQIDTGFVFSKEGFAQIQKYHEFVLTTLRTSIDALTTRDKMLAKEAAKRKELGYKMAKQFNEFHLDRLRRGLKK</sequence>
<dbReference type="InterPro" id="IPR038078">
    <property type="entry name" value="PhoU-like_sf"/>
</dbReference>
<dbReference type="SUPFAM" id="SSF109755">
    <property type="entry name" value="PhoU-like"/>
    <property type="match status" value="1"/>
</dbReference>
<protein>
    <submittedName>
        <fullName evidence="1">Uncharacterized protein</fullName>
    </submittedName>
</protein>
<dbReference type="AlphaFoldDB" id="X1G9T9"/>
<accession>X1G9T9</accession>
<name>X1G9T9_9ZZZZ</name>
<dbReference type="Gene3D" id="1.20.58.220">
    <property type="entry name" value="Phosphate transport system protein phou homolog 2, domain 2"/>
    <property type="match status" value="1"/>
</dbReference>
<organism evidence="1">
    <name type="scientific">marine sediment metagenome</name>
    <dbReference type="NCBI Taxonomy" id="412755"/>
    <lineage>
        <taxon>unclassified sequences</taxon>
        <taxon>metagenomes</taxon>
        <taxon>ecological metagenomes</taxon>
    </lineage>
</organism>
<gene>
    <name evidence="1" type="ORF">S03H2_22983</name>
</gene>
<proteinExistence type="predicted"/>